<dbReference type="AlphaFoldDB" id="A0A1N6WUK3"/>
<evidence type="ECO:0000313" key="3">
    <source>
        <dbReference type="Proteomes" id="UP000323956"/>
    </source>
</evidence>
<dbReference type="OrthoDB" id="6159094at2"/>
<name>A0A1N6WUK3_9RHOB</name>
<keyword evidence="1" id="KW-0732">Signal</keyword>
<feature type="signal peptide" evidence="1">
    <location>
        <begin position="1"/>
        <end position="21"/>
    </location>
</feature>
<protein>
    <recommendedName>
        <fullName evidence="4">Secreted protein</fullName>
    </recommendedName>
</protein>
<dbReference type="RefSeq" id="WP_149766224.1">
    <property type="nucleotide sequence ID" value="NZ_FTMK01000018.1"/>
</dbReference>
<dbReference type="EMBL" id="FTMK01000018">
    <property type="protein sequence ID" value="SIQ93705.1"/>
    <property type="molecule type" value="Genomic_DNA"/>
</dbReference>
<reference evidence="2 3" key="1">
    <citation type="submission" date="2017-01" db="EMBL/GenBank/DDBJ databases">
        <authorList>
            <person name="Varghese N."/>
            <person name="Submissions S."/>
        </authorList>
    </citation>
    <scope>NUCLEOTIDE SEQUENCE [LARGE SCALE GENOMIC DNA]</scope>
    <source>
        <strain evidence="2 3">ATCC 700171</strain>
    </source>
</reference>
<evidence type="ECO:0000313" key="2">
    <source>
        <dbReference type="EMBL" id="SIQ93705.1"/>
    </source>
</evidence>
<gene>
    <name evidence="2" type="ORF">SAMN05421641_11834</name>
</gene>
<sequence length="200" mass="22225">MRYLVLALCVAATGVAGAAQAESGTDPDWPCVQRKQPHLSLGQMWSGPEPDEAVGELARTPKIAALADRLEQRRLPLEEAEAEIAEFAKTADDRQLTALMVAIFDRVEPHRAALIAGIARYGHKQVDLAQRIDAHRQKMEQLQQAEAPDFDAVDAQEEQLDWDMRIFQDRQQALTYVCETPVILEQRVFALARAIAAGLE</sequence>
<accession>A0A1N6WUK3</accession>
<organism evidence="2 3">
    <name type="scientific">Paracoccus thiocyanatus</name>
    <dbReference type="NCBI Taxonomy" id="34006"/>
    <lineage>
        <taxon>Bacteria</taxon>
        <taxon>Pseudomonadati</taxon>
        <taxon>Pseudomonadota</taxon>
        <taxon>Alphaproteobacteria</taxon>
        <taxon>Rhodobacterales</taxon>
        <taxon>Paracoccaceae</taxon>
        <taxon>Paracoccus</taxon>
    </lineage>
</organism>
<evidence type="ECO:0008006" key="4">
    <source>
        <dbReference type="Google" id="ProtNLM"/>
    </source>
</evidence>
<evidence type="ECO:0000256" key="1">
    <source>
        <dbReference type="SAM" id="SignalP"/>
    </source>
</evidence>
<feature type="chain" id="PRO_5009939318" description="Secreted protein" evidence="1">
    <location>
        <begin position="22"/>
        <end position="200"/>
    </location>
</feature>
<proteinExistence type="predicted"/>
<dbReference type="Proteomes" id="UP000323956">
    <property type="component" value="Unassembled WGS sequence"/>
</dbReference>